<accession>A0A7W5AKQ3</accession>
<reference evidence="1 2" key="1">
    <citation type="submission" date="2020-08" db="EMBL/GenBank/DDBJ databases">
        <title>Genomic Encyclopedia of Type Strains, Phase III (KMG-III): the genomes of soil and plant-associated and newly described type strains.</title>
        <authorList>
            <person name="Whitman W."/>
        </authorList>
    </citation>
    <scope>NUCLEOTIDE SEQUENCE [LARGE SCALE GENOMIC DNA]</scope>
    <source>
        <strain evidence="1 2">CECT 3287</strain>
    </source>
</reference>
<name>A0A7W5AKQ3_9ACTN</name>
<sequence>MGDGAIRVRMVLRPFTLSCDRATRVIKICKPFGNPSP</sequence>
<dbReference type="AlphaFoldDB" id="A0A7W5AKQ3"/>
<evidence type="ECO:0000313" key="1">
    <source>
        <dbReference type="EMBL" id="MBB3097865.1"/>
    </source>
</evidence>
<gene>
    <name evidence="1" type="ORF">FHR83_005549</name>
</gene>
<organism evidence="1 2">
    <name type="scientific">Actinoplanes campanulatus</name>
    <dbReference type="NCBI Taxonomy" id="113559"/>
    <lineage>
        <taxon>Bacteria</taxon>
        <taxon>Bacillati</taxon>
        <taxon>Actinomycetota</taxon>
        <taxon>Actinomycetes</taxon>
        <taxon>Micromonosporales</taxon>
        <taxon>Micromonosporaceae</taxon>
        <taxon>Actinoplanes</taxon>
    </lineage>
</organism>
<protein>
    <submittedName>
        <fullName evidence="1">Uncharacterized protein</fullName>
    </submittedName>
</protein>
<comment type="caution">
    <text evidence="1">The sequence shown here is derived from an EMBL/GenBank/DDBJ whole genome shotgun (WGS) entry which is preliminary data.</text>
</comment>
<dbReference type="EMBL" id="JACHXF010000012">
    <property type="protein sequence ID" value="MBB3097865.1"/>
    <property type="molecule type" value="Genomic_DNA"/>
</dbReference>
<evidence type="ECO:0000313" key="2">
    <source>
        <dbReference type="Proteomes" id="UP000590749"/>
    </source>
</evidence>
<proteinExistence type="predicted"/>
<dbReference type="Proteomes" id="UP000590749">
    <property type="component" value="Unassembled WGS sequence"/>
</dbReference>
<keyword evidence="2" id="KW-1185">Reference proteome</keyword>